<proteinExistence type="inferred from homology"/>
<dbReference type="GO" id="GO:0016829">
    <property type="term" value="F:lyase activity"/>
    <property type="evidence" value="ECO:0007669"/>
    <property type="project" value="UniProtKB-KW"/>
</dbReference>
<sequence length="312" mass="32898">MKYRSWLIVPGNSEKRLALSHGVGADVIVVDLADTVPGEGREIGHRSAAQWLMAGRHAAGGARHQARWVRINSFESGLWREDLAAVMPAAPEGIILPAAAGPEAVRELASEIYGHEERNGIAASATRIMPVLGASARAALHVGRYLDSAHQRLDGLAWSASALGMALGVGQGRDRQGGWGGVAAHVRAQVLLTAHAGAMRALEAPFEDFEDEAGLERAALQARADGFSGMFAVHPAQVAVINRAFAPRPQELGAAREIVAAFAANPHLGTMAVGGRMVDRAHLALARHTLAQADLVVDVGEELRRAAILRPA</sequence>
<name>A0ABV6S7W7_9SPHN</name>
<dbReference type="Proteomes" id="UP001589858">
    <property type="component" value="Unassembled WGS sequence"/>
</dbReference>
<dbReference type="InterPro" id="IPR040442">
    <property type="entry name" value="Pyrv_kinase-like_dom_sf"/>
</dbReference>
<comment type="similarity">
    <text evidence="2">Belongs to the HpcH/HpaI aldolase family.</text>
</comment>
<evidence type="ECO:0000313" key="6">
    <source>
        <dbReference type="EMBL" id="MFC0685345.1"/>
    </source>
</evidence>
<organism evidence="6 7">
    <name type="scientific">Novosphingobium clariflavum</name>
    <dbReference type="NCBI Taxonomy" id="2029884"/>
    <lineage>
        <taxon>Bacteria</taxon>
        <taxon>Pseudomonadati</taxon>
        <taxon>Pseudomonadota</taxon>
        <taxon>Alphaproteobacteria</taxon>
        <taxon>Sphingomonadales</taxon>
        <taxon>Sphingomonadaceae</taxon>
        <taxon>Novosphingobium</taxon>
    </lineage>
</organism>
<gene>
    <name evidence="6" type="ORF">ACFFF8_12125</name>
</gene>
<keyword evidence="6" id="KW-0456">Lyase</keyword>
<dbReference type="EMBL" id="JBHLTM010000047">
    <property type="protein sequence ID" value="MFC0685345.1"/>
    <property type="molecule type" value="Genomic_DNA"/>
</dbReference>
<dbReference type="Pfam" id="PF03328">
    <property type="entry name" value="HpcH_HpaI"/>
    <property type="match status" value="1"/>
</dbReference>
<dbReference type="Gene3D" id="3.20.20.60">
    <property type="entry name" value="Phosphoenolpyruvate-binding domains"/>
    <property type="match status" value="1"/>
</dbReference>
<reference evidence="6 7" key="1">
    <citation type="submission" date="2024-09" db="EMBL/GenBank/DDBJ databases">
        <authorList>
            <person name="Sun Q."/>
            <person name="Mori K."/>
        </authorList>
    </citation>
    <scope>NUCLEOTIDE SEQUENCE [LARGE SCALE GENOMIC DNA]</scope>
    <source>
        <strain evidence="6 7">CICC 11035S</strain>
    </source>
</reference>
<dbReference type="InterPro" id="IPR011206">
    <property type="entry name" value="Citrate_lyase_beta/mcl1/mcl2"/>
</dbReference>
<dbReference type="PANTHER" id="PTHR32308">
    <property type="entry name" value="LYASE BETA SUBUNIT, PUTATIVE (AFU_ORTHOLOGUE AFUA_4G13030)-RELATED"/>
    <property type="match status" value="1"/>
</dbReference>
<keyword evidence="4" id="KW-0460">Magnesium</keyword>
<dbReference type="SUPFAM" id="SSF51621">
    <property type="entry name" value="Phosphoenolpyruvate/pyruvate domain"/>
    <property type="match status" value="1"/>
</dbReference>
<protein>
    <submittedName>
        <fullName evidence="6">HpcH/HpaI aldolase/citrate lyase family protein</fullName>
    </submittedName>
</protein>
<evidence type="ECO:0000256" key="3">
    <source>
        <dbReference type="ARBA" id="ARBA00022723"/>
    </source>
</evidence>
<dbReference type="InterPro" id="IPR015813">
    <property type="entry name" value="Pyrv/PenolPyrv_kinase-like_dom"/>
</dbReference>
<accession>A0ABV6S7W7</accession>
<evidence type="ECO:0000256" key="2">
    <source>
        <dbReference type="ARBA" id="ARBA00005568"/>
    </source>
</evidence>
<keyword evidence="7" id="KW-1185">Reference proteome</keyword>
<dbReference type="PANTHER" id="PTHR32308:SF0">
    <property type="entry name" value="HPCH_HPAI ALDOLASE_CITRATE LYASE DOMAIN-CONTAINING PROTEIN"/>
    <property type="match status" value="1"/>
</dbReference>
<keyword evidence="3" id="KW-0479">Metal-binding</keyword>
<dbReference type="InterPro" id="IPR005000">
    <property type="entry name" value="Aldolase/citrate-lyase_domain"/>
</dbReference>
<evidence type="ECO:0000259" key="5">
    <source>
        <dbReference type="Pfam" id="PF03328"/>
    </source>
</evidence>
<evidence type="ECO:0000313" key="7">
    <source>
        <dbReference type="Proteomes" id="UP001589858"/>
    </source>
</evidence>
<dbReference type="PIRSF" id="PIRSF015582">
    <property type="entry name" value="Cit_lyase_B"/>
    <property type="match status" value="1"/>
</dbReference>
<evidence type="ECO:0000256" key="4">
    <source>
        <dbReference type="ARBA" id="ARBA00022842"/>
    </source>
</evidence>
<feature type="domain" description="HpcH/HpaI aldolase/citrate lyase" evidence="5">
    <location>
        <begin position="4"/>
        <end position="235"/>
    </location>
</feature>
<comment type="caution">
    <text evidence="6">The sequence shown here is derived from an EMBL/GenBank/DDBJ whole genome shotgun (WGS) entry which is preliminary data.</text>
</comment>
<dbReference type="RefSeq" id="WP_267222966.1">
    <property type="nucleotide sequence ID" value="NZ_JAPCWC010000019.1"/>
</dbReference>
<comment type="cofactor">
    <cofactor evidence="1">
        <name>Mg(2+)</name>
        <dbReference type="ChEBI" id="CHEBI:18420"/>
    </cofactor>
</comment>
<evidence type="ECO:0000256" key="1">
    <source>
        <dbReference type="ARBA" id="ARBA00001946"/>
    </source>
</evidence>